<keyword evidence="2" id="KW-1185">Reference proteome</keyword>
<gene>
    <name evidence="1" type="ORF">CVT24_002797</name>
</gene>
<protein>
    <recommendedName>
        <fullName evidence="3">F-box domain-containing protein</fullName>
    </recommendedName>
</protein>
<dbReference type="Gene3D" id="3.80.10.10">
    <property type="entry name" value="Ribonuclease Inhibitor"/>
    <property type="match status" value="1"/>
</dbReference>
<dbReference type="AlphaFoldDB" id="A0A409WCE9"/>
<sequence length="483" mass="54922">MRREEFFSFEIYEMIFSYIPNHDKATLSSCSQVANRFRDLMQKQIFKSIHFDHTERYVDLNKRKSEKLLIALESTPKLSEYVKELKLEINCYDPGRDAVSKLTTAIKIMGHLSSLTTLSIISNSLFNQATYSKLLQTAIHKLFMRNTKLTTVDISGISQFAVFKLQHLHSVNGLTLSSFSNLRPQLPREKAAFPHDKDGSGCAPTSLCLQSNGCIDTIFDTLEGQVQVRDIEGRSNDVYKYKRRVPYLSFKRLESLDISHIWFESATDMNKLLSHVDGKRFQHLKCQGPIYACYQNNPAMPAYPNLATFPRLKTFEVCGVAGFQQGPICEVMPPTASHIPWIIQVINTLPHPGNVDMTAFADDEGPGLRSIRIVLTVSLYMRCSDEASDAVKMLDFSPLIDSIRNIQQQYKHIHAVPCYLGLIMRLYKFHSDEHPCGHTSGFWAGHCYAPAIVSHRYIREGLYQNPTLRNASGRDPVWVELLG</sequence>
<comment type="caution">
    <text evidence="1">The sequence shown here is derived from an EMBL/GenBank/DDBJ whole genome shotgun (WGS) entry which is preliminary data.</text>
</comment>
<accession>A0A409WCE9</accession>
<dbReference type="Proteomes" id="UP000284842">
    <property type="component" value="Unassembled WGS sequence"/>
</dbReference>
<organism evidence="1 2">
    <name type="scientific">Panaeolus cyanescens</name>
    <dbReference type="NCBI Taxonomy" id="181874"/>
    <lineage>
        <taxon>Eukaryota</taxon>
        <taxon>Fungi</taxon>
        <taxon>Dikarya</taxon>
        <taxon>Basidiomycota</taxon>
        <taxon>Agaricomycotina</taxon>
        <taxon>Agaricomycetes</taxon>
        <taxon>Agaricomycetidae</taxon>
        <taxon>Agaricales</taxon>
        <taxon>Agaricineae</taxon>
        <taxon>Galeropsidaceae</taxon>
        <taxon>Panaeolus</taxon>
    </lineage>
</organism>
<evidence type="ECO:0000313" key="1">
    <source>
        <dbReference type="EMBL" id="PPQ76194.1"/>
    </source>
</evidence>
<evidence type="ECO:0008006" key="3">
    <source>
        <dbReference type="Google" id="ProtNLM"/>
    </source>
</evidence>
<reference evidence="1 2" key="1">
    <citation type="journal article" date="2018" name="Evol. Lett.">
        <title>Horizontal gene cluster transfer increased hallucinogenic mushroom diversity.</title>
        <authorList>
            <person name="Reynolds H.T."/>
            <person name="Vijayakumar V."/>
            <person name="Gluck-Thaler E."/>
            <person name="Korotkin H.B."/>
            <person name="Matheny P.B."/>
            <person name="Slot J.C."/>
        </authorList>
    </citation>
    <scope>NUCLEOTIDE SEQUENCE [LARGE SCALE GENOMIC DNA]</scope>
    <source>
        <strain evidence="1 2">2629</strain>
    </source>
</reference>
<proteinExistence type="predicted"/>
<name>A0A409WCE9_9AGAR</name>
<dbReference type="OrthoDB" id="3069231at2759"/>
<dbReference type="InterPro" id="IPR032675">
    <property type="entry name" value="LRR_dom_sf"/>
</dbReference>
<dbReference type="SUPFAM" id="SSF52058">
    <property type="entry name" value="L domain-like"/>
    <property type="match status" value="1"/>
</dbReference>
<dbReference type="InParanoid" id="A0A409WCE9"/>
<dbReference type="EMBL" id="NHTK01005599">
    <property type="protein sequence ID" value="PPQ76194.1"/>
    <property type="molecule type" value="Genomic_DNA"/>
</dbReference>
<evidence type="ECO:0000313" key="2">
    <source>
        <dbReference type="Proteomes" id="UP000284842"/>
    </source>
</evidence>